<name>A0A1U7NZD2_9DEIO</name>
<comment type="caution">
    <text evidence="2">The sequence shown here is derived from an EMBL/GenBank/DDBJ whole genome shotgun (WGS) entry which is preliminary data.</text>
</comment>
<keyword evidence="3" id="KW-1185">Reference proteome</keyword>
<reference evidence="2 3" key="1">
    <citation type="submission" date="2017-01" db="EMBL/GenBank/DDBJ databases">
        <title>Genome Analysis of Deinococcus marmoris KOPRI26562.</title>
        <authorList>
            <person name="Kim J.H."/>
            <person name="Oh H.-M."/>
        </authorList>
    </citation>
    <scope>NUCLEOTIDE SEQUENCE [LARGE SCALE GENOMIC DNA]</scope>
    <source>
        <strain evidence="2 3">KOPRI26562</strain>
    </source>
</reference>
<dbReference type="STRING" id="249408.BOO71_0005926"/>
<dbReference type="InterPro" id="IPR052913">
    <property type="entry name" value="Glycopeptide_resist_protein"/>
</dbReference>
<evidence type="ECO:0000313" key="3">
    <source>
        <dbReference type="Proteomes" id="UP000186607"/>
    </source>
</evidence>
<dbReference type="PANTHER" id="PTHR35788:SF1">
    <property type="entry name" value="EXPORTED PROTEIN"/>
    <property type="match status" value="1"/>
</dbReference>
<feature type="signal peptide" evidence="1">
    <location>
        <begin position="1"/>
        <end position="28"/>
    </location>
</feature>
<dbReference type="Pfam" id="PF04294">
    <property type="entry name" value="VanW"/>
    <property type="match status" value="1"/>
</dbReference>
<dbReference type="PANTHER" id="PTHR35788">
    <property type="entry name" value="EXPORTED PROTEIN-RELATED"/>
    <property type="match status" value="1"/>
</dbReference>
<accession>A0A1U7NZD2</accession>
<proteinExistence type="predicted"/>
<feature type="chain" id="PRO_5013273474" evidence="1">
    <location>
        <begin position="29"/>
        <end position="434"/>
    </location>
</feature>
<keyword evidence="1" id="KW-0732">Signal</keyword>
<evidence type="ECO:0000256" key="1">
    <source>
        <dbReference type="SAM" id="SignalP"/>
    </source>
</evidence>
<organism evidence="2 3">
    <name type="scientific">Deinococcus marmoris</name>
    <dbReference type="NCBI Taxonomy" id="249408"/>
    <lineage>
        <taxon>Bacteria</taxon>
        <taxon>Thermotogati</taxon>
        <taxon>Deinococcota</taxon>
        <taxon>Deinococci</taxon>
        <taxon>Deinococcales</taxon>
        <taxon>Deinococcaceae</taxon>
        <taxon>Deinococcus</taxon>
    </lineage>
</organism>
<gene>
    <name evidence="2" type="ORF">BOO71_0005926</name>
</gene>
<dbReference type="EMBL" id="MSTI01000068">
    <property type="protein sequence ID" value="OLV18277.1"/>
    <property type="molecule type" value="Genomic_DNA"/>
</dbReference>
<evidence type="ECO:0000313" key="2">
    <source>
        <dbReference type="EMBL" id="OLV18277.1"/>
    </source>
</evidence>
<dbReference type="Proteomes" id="UP000186607">
    <property type="component" value="Unassembled WGS sequence"/>
</dbReference>
<sequence>MTSFKVLLISASLTVLGSLLTGCGPAEAEAVTKAPPVLAAAVSPMPPAPATGNTSTVTTEPNTVRLQKTEQPLELRWTVPEPRLVGGQVERPLLNMSATVDLSAEQFAQIRAAGNLNAARTALDKAYTGIDDRQPRDIRFRQVGKDWIGEARTGWKVDRAASEKTLLKAVLGGETRSTLTVALEAPARSVGWAAAKKIGHLASGQSSFAGSPDFRVHNIRTGAERVQGAWVAPGRTFSFNALIGPINSATGFQPGYVVTGNTLSTEDGGGICQVSTTVFRAAFNAGLPITERHEHSYLVGYYEEPGLDAAVYAPSKDLRWKNDTAAPLLVQTEWDLKAETLMVSLFGADDGRKVSISEPAISARKPAPDPTFMVDRALEKGAARRVDMPAAGMKAVITRTVTSTDGKQKKEDFVSRYKAWGGVFAVAPGDDRLR</sequence>
<dbReference type="PROSITE" id="PS51257">
    <property type="entry name" value="PROKAR_LIPOPROTEIN"/>
    <property type="match status" value="1"/>
</dbReference>
<dbReference type="InterPro" id="IPR007391">
    <property type="entry name" value="Vancomycin_resist_VanW"/>
</dbReference>
<dbReference type="RefSeq" id="WP_254843111.1">
    <property type="nucleotide sequence ID" value="NZ_MSTI01000068.1"/>
</dbReference>
<protein>
    <submittedName>
        <fullName evidence="2">Vancomycin B-type resistance protein VanW</fullName>
    </submittedName>
</protein>
<dbReference type="AlphaFoldDB" id="A0A1U7NZD2"/>